<dbReference type="AlphaFoldDB" id="A0A1F6EAS2"/>
<protein>
    <submittedName>
        <fullName evidence="1">Uncharacterized protein</fullName>
    </submittedName>
</protein>
<reference evidence="1 2" key="1">
    <citation type="journal article" date="2016" name="Nat. Commun.">
        <title>Thousands of microbial genomes shed light on interconnected biogeochemical processes in an aquifer system.</title>
        <authorList>
            <person name="Anantharaman K."/>
            <person name="Brown C.T."/>
            <person name="Hug L.A."/>
            <person name="Sharon I."/>
            <person name="Castelle C.J."/>
            <person name="Probst A.J."/>
            <person name="Thomas B.C."/>
            <person name="Singh A."/>
            <person name="Wilkins M.J."/>
            <person name="Karaoz U."/>
            <person name="Brodie E.L."/>
            <person name="Williams K.H."/>
            <person name="Hubbard S.S."/>
            <person name="Banfield J.F."/>
        </authorList>
    </citation>
    <scope>NUCLEOTIDE SEQUENCE [LARGE SCALE GENOMIC DNA]</scope>
</reference>
<gene>
    <name evidence="1" type="ORF">A3C20_04585</name>
</gene>
<accession>A0A1F6EAS2</accession>
<organism evidence="1 2">
    <name type="scientific">Candidatus Kaiserbacteria bacterium RIFCSPHIGHO2_02_FULL_55_25</name>
    <dbReference type="NCBI Taxonomy" id="1798498"/>
    <lineage>
        <taxon>Bacteria</taxon>
        <taxon>Candidatus Kaiseribacteriota</taxon>
    </lineage>
</organism>
<evidence type="ECO:0000313" key="2">
    <source>
        <dbReference type="Proteomes" id="UP000176914"/>
    </source>
</evidence>
<proteinExistence type="predicted"/>
<dbReference type="EMBL" id="MFLL01000001">
    <property type="protein sequence ID" value="OGG70769.1"/>
    <property type="molecule type" value="Genomic_DNA"/>
</dbReference>
<name>A0A1F6EAS2_9BACT</name>
<comment type="caution">
    <text evidence="1">The sequence shown here is derived from an EMBL/GenBank/DDBJ whole genome shotgun (WGS) entry which is preliminary data.</text>
</comment>
<sequence>MKNFDKGQPKVARVIPPNECVIFCKGWSIAFVWDYPLETEMLWEKLHGNAIDDRPTPQPPNLDPLRPLKELTRWDRIAAKKLAFGTIKGNRERALKQAEKDAAKAQRALEEPLLL</sequence>
<dbReference type="Proteomes" id="UP000176914">
    <property type="component" value="Unassembled WGS sequence"/>
</dbReference>
<evidence type="ECO:0000313" key="1">
    <source>
        <dbReference type="EMBL" id="OGG70769.1"/>
    </source>
</evidence>